<gene>
    <name evidence="1" type="ORF">GCM10011312_05160</name>
</gene>
<proteinExistence type="predicted"/>
<keyword evidence="2" id="KW-1185">Reference proteome</keyword>
<name>A0A8J2V8Q9_9FLAO</name>
<accession>A0A8J2V8Q9</accession>
<sequence>MKYRISITLNLPRQKVIELFDNPDNMKHWQKGFISFEHVSGTPGQEGAVSNLKYKMGKRSMELVETILKRDLPEEFHGTYDTKGVHNIQENYFKEIDEHTTEWISVTEFQFSGLMMKAMGFFMPGAFKKQSFKFMEAFKNFAENGISVAEKS</sequence>
<dbReference type="CDD" id="cd07812">
    <property type="entry name" value="SRPBCC"/>
    <property type="match status" value="1"/>
</dbReference>
<dbReference type="SUPFAM" id="SSF55961">
    <property type="entry name" value="Bet v1-like"/>
    <property type="match status" value="1"/>
</dbReference>
<dbReference type="RefSeq" id="WP_188439204.1">
    <property type="nucleotide sequence ID" value="NZ_BMGK01000002.1"/>
</dbReference>
<dbReference type="Proteomes" id="UP000652231">
    <property type="component" value="Unassembled WGS sequence"/>
</dbReference>
<organism evidence="1 2">
    <name type="scientific">Planktosalinus lacus</name>
    <dbReference type="NCBI Taxonomy" id="1526573"/>
    <lineage>
        <taxon>Bacteria</taxon>
        <taxon>Pseudomonadati</taxon>
        <taxon>Bacteroidota</taxon>
        <taxon>Flavobacteriia</taxon>
        <taxon>Flavobacteriales</taxon>
        <taxon>Flavobacteriaceae</taxon>
        <taxon>Planktosalinus</taxon>
    </lineage>
</organism>
<dbReference type="Gene3D" id="3.30.530.20">
    <property type="match status" value="1"/>
</dbReference>
<dbReference type="EMBL" id="BMGK01000002">
    <property type="protein sequence ID" value="GGD84107.1"/>
    <property type="molecule type" value="Genomic_DNA"/>
</dbReference>
<evidence type="ECO:0000313" key="2">
    <source>
        <dbReference type="Proteomes" id="UP000652231"/>
    </source>
</evidence>
<dbReference type="InterPro" id="IPR023393">
    <property type="entry name" value="START-like_dom_sf"/>
</dbReference>
<comment type="caution">
    <text evidence="1">The sequence shown here is derived from an EMBL/GenBank/DDBJ whole genome shotgun (WGS) entry which is preliminary data.</text>
</comment>
<reference evidence="1" key="1">
    <citation type="journal article" date="2014" name="Int. J. Syst. Evol. Microbiol.">
        <title>Complete genome sequence of Corynebacterium casei LMG S-19264T (=DSM 44701T), isolated from a smear-ripened cheese.</title>
        <authorList>
            <consortium name="US DOE Joint Genome Institute (JGI-PGF)"/>
            <person name="Walter F."/>
            <person name="Albersmeier A."/>
            <person name="Kalinowski J."/>
            <person name="Ruckert C."/>
        </authorList>
    </citation>
    <scope>NUCLEOTIDE SEQUENCE</scope>
    <source>
        <strain evidence="1">CGMCC 1.12924</strain>
    </source>
</reference>
<protein>
    <recommendedName>
        <fullName evidence="3">SRPBCC family protein</fullName>
    </recommendedName>
</protein>
<evidence type="ECO:0000313" key="1">
    <source>
        <dbReference type="EMBL" id="GGD84107.1"/>
    </source>
</evidence>
<evidence type="ECO:0008006" key="3">
    <source>
        <dbReference type="Google" id="ProtNLM"/>
    </source>
</evidence>
<dbReference type="AlphaFoldDB" id="A0A8J2V8Q9"/>
<reference evidence="1" key="2">
    <citation type="submission" date="2020-09" db="EMBL/GenBank/DDBJ databases">
        <authorList>
            <person name="Sun Q."/>
            <person name="Zhou Y."/>
        </authorList>
    </citation>
    <scope>NUCLEOTIDE SEQUENCE</scope>
    <source>
        <strain evidence="1">CGMCC 1.12924</strain>
    </source>
</reference>